<dbReference type="GeneID" id="66130816"/>
<dbReference type="EMBL" id="AP019781">
    <property type="protein sequence ID" value="BBL68112.1"/>
    <property type="molecule type" value="Genomic_DNA"/>
</dbReference>
<dbReference type="PANTHER" id="PTHR13774:SF32">
    <property type="entry name" value="ANTISENSE-ENHANCING SEQUENCE 1"/>
    <property type="match status" value="1"/>
</dbReference>
<name>A0ABN5XH50_9EURY</name>
<dbReference type="Proteomes" id="UP000824969">
    <property type="component" value="Chromosome"/>
</dbReference>
<keyword evidence="2" id="KW-1185">Reference proteome</keyword>
<accession>A0ABN5XH50</accession>
<evidence type="ECO:0000313" key="1">
    <source>
        <dbReference type="EMBL" id="BBL68112.1"/>
    </source>
</evidence>
<organism evidence="1 2">
    <name type="scientific">Methanoculleus chikugoensis</name>
    <dbReference type="NCBI Taxonomy" id="118126"/>
    <lineage>
        <taxon>Archaea</taxon>
        <taxon>Methanobacteriati</taxon>
        <taxon>Methanobacteriota</taxon>
        <taxon>Stenosarchaea group</taxon>
        <taxon>Methanomicrobia</taxon>
        <taxon>Methanomicrobiales</taxon>
        <taxon>Methanomicrobiaceae</taxon>
        <taxon>Methanoculleus</taxon>
    </lineage>
</organism>
<dbReference type="NCBIfam" id="TIGR00654">
    <property type="entry name" value="PhzF_family"/>
    <property type="match status" value="1"/>
</dbReference>
<dbReference type="RefSeq" id="WP_221058520.1">
    <property type="nucleotide sequence ID" value="NZ_AP019781.1"/>
</dbReference>
<dbReference type="PANTHER" id="PTHR13774">
    <property type="entry name" value="PHENAZINE BIOSYNTHESIS PROTEIN"/>
    <property type="match status" value="1"/>
</dbReference>
<evidence type="ECO:0000313" key="2">
    <source>
        <dbReference type="Proteomes" id="UP000824969"/>
    </source>
</evidence>
<reference evidence="1 2" key="1">
    <citation type="submission" date="2019-06" db="EMBL/GenBank/DDBJ databases">
        <title>Complete genome sequence of Methanoculleus chikugoensis strain MG62.</title>
        <authorList>
            <person name="Asakawa S."/>
            <person name="Dianou D."/>
        </authorList>
    </citation>
    <scope>NUCLEOTIDE SEQUENCE [LARGE SCALE GENOMIC DNA]</scope>
    <source>
        <strain evidence="1 2">MG62</strain>
    </source>
</reference>
<sequence length="290" mass="31725">MTMRYYIVDVFAERRYAGNPLAVVLDAGALSDTAMQAIAREMHLSETAFVRSGGGEDRAYDVRIFTPEHEVPFAGHPALGTAYVIREEVLQEPVPEVRLNLAAGQIPVSFAPDGIAWMRQNPPVFTGEFSPDTLAGVLSLPETAIDPRFPVEEVSTGLPFIIVPVRSLESVRRATIDRDAYEALIRTTAAKAVFIFCPEPYRPENTFNARVFADHFGVPEDPATGSANGCLAGYLLRHGYFSGDSLDIRVEQGCEIHRPSLIRCRAARRGESIAVQVGGRVIPVARGELL</sequence>
<dbReference type="InterPro" id="IPR003719">
    <property type="entry name" value="Phenazine_PhzF-like"/>
</dbReference>
<gene>
    <name evidence="1" type="ORF">MchiMG62_12930</name>
</gene>
<dbReference type="PIRSF" id="PIRSF016184">
    <property type="entry name" value="PhzC_PhzF"/>
    <property type="match status" value="1"/>
</dbReference>
<dbReference type="Pfam" id="PF02567">
    <property type="entry name" value="PhzC-PhzF"/>
    <property type="match status" value="1"/>
</dbReference>
<proteinExistence type="predicted"/>
<protein>
    <submittedName>
        <fullName evidence="1">Phenazine biosynthesis protein</fullName>
    </submittedName>
</protein>